<dbReference type="AlphaFoldDB" id="A0A0G0HYY3"/>
<organism evidence="1 2">
    <name type="scientific">Candidatus Woesebacteria bacterium GW2011_GWD1_38_10</name>
    <dbReference type="NCBI Taxonomy" id="1618592"/>
    <lineage>
        <taxon>Bacteria</taxon>
        <taxon>Candidatus Woeseibacteriota</taxon>
    </lineage>
</organism>
<proteinExistence type="predicted"/>
<reference evidence="1 2" key="1">
    <citation type="journal article" date="2015" name="Nature">
        <title>rRNA introns, odd ribosomes, and small enigmatic genomes across a large radiation of phyla.</title>
        <authorList>
            <person name="Brown C.T."/>
            <person name="Hug L.A."/>
            <person name="Thomas B.C."/>
            <person name="Sharon I."/>
            <person name="Castelle C.J."/>
            <person name="Singh A."/>
            <person name="Wilkins M.J."/>
            <person name="Williams K.H."/>
            <person name="Banfield J.F."/>
        </authorList>
    </citation>
    <scope>NUCLEOTIDE SEQUENCE [LARGE SCALE GENOMIC DNA]</scope>
</reference>
<evidence type="ECO:0000313" key="1">
    <source>
        <dbReference type="EMBL" id="KKQ48293.1"/>
    </source>
</evidence>
<protein>
    <submittedName>
        <fullName evidence="1">Uncharacterized protein</fullName>
    </submittedName>
</protein>
<dbReference type="Proteomes" id="UP000034366">
    <property type="component" value="Unassembled WGS sequence"/>
</dbReference>
<name>A0A0G0HYY3_9BACT</name>
<comment type="caution">
    <text evidence="1">The sequence shown here is derived from an EMBL/GenBank/DDBJ whole genome shotgun (WGS) entry which is preliminary data.</text>
</comment>
<evidence type="ECO:0000313" key="2">
    <source>
        <dbReference type="Proteomes" id="UP000034366"/>
    </source>
</evidence>
<accession>A0A0G0HYY3</accession>
<sequence>MSVANIKLTENASKSVRLMNNNFLKLTPLRIWGKTRSVPNPTIDEKLITKPITSGLLNEFSIRPGTQEERIASARNAKKRIRESVVIFCQKGSEISEEFRRLNIAIHNSINRIVSNICKYFCRSSCQMKIFILISHHKWKKSKLLR</sequence>
<gene>
    <name evidence="1" type="ORF">US67_C0037G0004</name>
</gene>
<dbReference type="EMBL" id="LBTW01000037">
    <property type="protein sequence ID" value="KKQ48293.1"/>
    <property type="molecule type" value="Genomic_DNA"/>
</dbReference>